<keyword evidence="1 2" id="KW-0812">Transmembrane</keyword>
<accession>G7IDY2</accession>
<dbReference type="PaxDb" id="3880-AES62435"/>
<evidence type="ECO:0000256" key="1">
    <source>
        <dbReference type="SAM" id="Phobius"/>
    </source>
</evidence>
<proteinExistence type="predicted"/>
<dbReference type="Proteomes" id="UP000002051">
    <property type="component" value="Unassembled WGS sequence"/>
</dbReference>
<dbReference type="AlphaFoldDB" id="G7IDY2"/>
<protein>
    <submittedName>
        <fullName evidence="2">Transmembrane protein, putative</fullName>
    </submittedName>
</protein>
<evidence type="ECO:0000313" key="2">
    <source>
        <dbReference type="EMBL" id="AES62435.1"/>
    </source>
</evidence>
<keyword evidence="1" id="KW-1133">Transmembrane helix</keyword>
<gene>
    <name evidence="2" type="ordered locus">MTR_1g099610</name>
</gene>
<reference evidence="2 4" key="1">
    <citation type="journal article" date="2011" name="Nature">
        <title>The Medicago genome provides insight into the evolution of rhizobial symbioses.</title>
        <authorList>
            <person name="Young N.D."/>
            <person name="Debelle F."/>
            <person name="Oldroyd G.E."/>
            <person name="Geurts R."/>
            <person name="Cannon S.B."/>
            <person name="Udvardi M.K."/>
            <person name="Benedito V.A."/>
            <person name="Mayer K.F."/>
            <person name="Gouzy J."/>
            <person name="Schoof H."/>
            <person name="Van de Peer Y."/>
            <person name="Proost S."/>
            <person name="Cook D.R."/>
            <person name="Meyers B.C."/>
            <person name="Spannagl M."/>
            <person name="Cheung F."/>
            <person name="De Mita S."/>
            <person name="Krishnakumar V."/>
            <person name="Gundlach H."/>
            <person name="Zhou S."/>
            <person name="Mudge J."/>
            <person name="Bharti A.K."/>
            <person name="Murray J.D."/>
            <person name="Naoumkina M.A."/>
            <person name="Rosen B."/>
            <person name="Silverstein K.A."/>
            <person name="Tang H."/>
            <person name="Rombauts S."/>
            <person name="Zhao P.X."/>
            <person name="Zhou P."/>
            <person name="Barbe V."/>
            <person name="Bardou P."/>
            <person name="Bechner M."/>
            <person name="Bellec A."/>
            <person name="Berger A."/>
            <person name="Berges H."/>
            <person name="Bidwell S."/>
            <person name="Bisseling T."/>
            <person name="Choisne N."/>
            <person name="Couloux A."/>
            <person name="Denny R."/>
            <person name="Deshpande S."/>
            <person name="Dai X."/>
            <person name="Doyle J.J."/>
            <person name="Dudez A.M."/>
            <person name="Farmer A.D."/>
            <person name="Fouteau S."/>
            <person name="Franken C."/>
            <person name="Gibelin C."/>
            <person name="Gish J."/>
            <person name="Goldstein S."/>
            <person name="Gonzalez A.J."/>
            <person name="Green P.J."/>
            <person name="Hallab A."/>
            <person name="Hartog M."/>
            <person name="Hua A."/>
            <person name="Humphray S.J."/>
            <person name="Jeong D.H."/>
            <person name="Jing Y."/>
            <person name="Jocker A."/>
            <person name="Kenton S.M."/>
            <person name="Kim D.J."/>
            <person name="Klee K."/>
            <person name="Lai H."/>
            <person name="Lang C."/>
            <person name="Lin S."/>
            <person name="Macmil S.L."/>
            <person name="Magdelenat G."/>
            <person name="Matthews L."/>
            <person name="McCorrison J."/>
            <person name="Monaghan E.L."/>
            <person name="Mun J.H."/>
            <person name="Najar F.Z."/>
            <person name="Nicholson C."/>
            <person name="Noirot C."/>
            <person name="O'Bleness M."/>
            <person name="Paule C.R."/>
            <person name="Poulain J."/>
            <person name="Prion F."/>
            <person name="Qin B."/>
            <person name="Qu C."/>
            <person name="Retzel E.F."/>
            <person name="Riddle C."/>
            <person name="Sallet E."/>
            <person name="Samain S."/>
            <person name="Samson N."/>
            <person name="Sanders I."/>
            <person name="Saurat O."/>
            <person name="Scarpelli C."/>
            <person name="Schiex T."/>
            <person name="Segurens B."/>
            <person name="Severin A.J."/>
            <person name="Sherrier D.J."/>
            <person name="Shi R."/>
            <person name="Sims S."/>
            <person name="Singer S.R."/>
            <person name="Sinharoy S."/>
            <person name="Sterck L."/>
            <person name="Viollet A."/>
            <person name="Wang B.B."/>
            <person name="Wang K."/>
            <person name="Wang M."/>
            <person name="Wang X."/>
            <person name="Warfsmann J."/>
            <person name="Weissenbach J."/>
            <person name="White D.D."/>
            <person name="White J.D."/>
            <person name="Wiley G.B."/>
            <person name="Wincker P."/>
            <person name="Xing Y."/>
            <person name="Yang L."/>
            <person name="Yao Z."/>
            <person name="Ying F."/>
            <person name="Zhai J."/>
            <person name="Zhou L."/>
            <person name="Zuber A."/>
            <person name="Denarie J."/>
            <person name="Dixon R.A."/>
            <person name="May G.D."/>
            <person name="Schwartz D.C."/>
            <person name="Rogers J."/>
            <person name="Quetier F."/>
            <person name="Town C.D."/>
            <person name="Roe B.A."/>
        </authorList>
    </citation>
    <scope>NUCLEOTIDE SEQUENCE [LARGE SCALE GENOMIC DNA]</scope>
    <source>
        <strain evidence="2">A17</strain>
        <strain evidence="3 4">cv. Jemalong A17</strain>
    </source>
</reference>
<dbReference type="HOGENOM" id="CLU_2501287_0_0_1"/>
<evidence type="ECO:0000313" key="4">
    <source>
        <dbReference type="Proteomes" id="UP000002051"/>
    </source>
</evidence>
<reference evidence="3" key="3">
    <citation type="submission" date="2015-04" db="UniProtKB">
        <authorList>
            <consortium name="EnsemblPlants"/>
        </authorList>
    </citation>
    <scope>IDENTIFICATION</scope>
    <source>
        <strain evidence="3">cv. Jemalong A17</strain>
    </source>
</reference>
<name>G7IDY2_MEDTR</name>
<organism evidence="2 4">
    <name type="scientific">Medicago truncatula</name>
    <name type="common">Barrel medic</name>
    <name type="synonym">Medicago tribuloides</name>
    <dbReference type="NCBI Taxonomy" id="3880"/>
    <lineage>
        <taxon>Eukaryota</taxon>
        <taxon>Viridiplantae</taxon>
        <taxon>Streptophyta</taxon>
        <taxon>Embryophyta</taxon>
        <taxon>Tracheophyta</taxon>
        <taxon>Spermatophyta</taxon>
        <taxon>Magnoliopsida</taxon>
        <taxon>eudicotyledons</taxon>
        <taxon>Gunneridae</taxon>
        <taxon>Pentapetalae</taxon>
        <taxon>rosids</taxon>
        <taxon>fabids</taxon>
        <taxon>Fabales</taxon>
        <taxon>Fabaceae</taxon>
        <taxon>Papilionoideae</taxon>
        <taxon>50 kb inversion clade</taxon>
        <taxon>NPAAA clade</taxon>
        <taxon>Hologalegina</taxon>
        <taxon>IRL clade</taxon>
        <taxon>Trifolieae</taxon>
        <taxon>Medicago</taxon>
    </lineage>
</organism>
<keyword evidence="1" id="KW-0472">Membrane</keyword>
<sequence>MCKRGILGREATLYAGGCGFGFIFILSVQYFGKYGMRLQDYKKSVEVYSMAEAIKSEGILSNCMEIQDSVWACHRIISVSNLGVVY</sequence>
<keyword evidence="4" id="KW-1185">Reference proteome</keyword>
<evidence type="ECO:0000313" key="3">
    <source>
        <dbReference type="EnsemblPlants" id="AES62435"/>
    </source>
</evidence>
<dbReference type="EnsemblPlants" id="AES62435">
    <property type="protein sequence ID" value="AES62435"/>
    <property type="gene ID" value="MTR_1g099610"/>
</dbReference>
<reference evidence="2 4" key="2">
    <citation type="journal article" date="2014" name="BMC Genomics">
        <title>An improved genome release (version Mt4.0) for the model legume Medicago truncatula.</title>
        <authorList>
            <person name="Tang H."/>
            <person name="Krishnakumar V."/>
            <person name="Bidwell S."/>
            <person name="Rosen B."/>
            <person name="Chan A."/>
            <person name="Zhou S."/>
            <person name="Gentzbittel L."/>
            <person name="Childs K.L."/>
            <person name="Yandell M."/>
            <person name="Gundlach H."/>
            <person name="Mayer K.F."/>
            <person name="Schwartz D.C."/>
            <person name="Town C.D."/>
        </authorList>
    </citation>
    <scope>GENOME REANNOTATION</scope>
    <source>
        <strain evidence="3 4">cv. Jemalong A17</strain>
    </source>
</reference>
<dbReference type="EMBL" id="CM001217">
    <property type="protein sequence ID" value="AES62435.1"/>
    <property type="molecule type" value="Genomic_DNA"/>
</dbReference>
<feature type="transmembrane region" description="Helical" evidence="1">
    <location>
        <begin position="12"/>
        <end position="32"/>
    </location>
</feature>